<dbReference type="InterPro" id="IPR011251">
    <property type="entry name" value="Luciferase-like_dom"/>
</dbReference>
<reference evidence="4 5" key="1">
    <citation type="submission" date="2018-11" db="EMBL/GenBank/DDBJ databases">
        <title>Sequencing the genomes of 1000 actinobacteria strains.</title>
        <authorList>
            <person name="Klenk H.-P."/>
        </authorList>
    </citation>
    <scope>NUCLEOTIDE SEQUENCE [LARGE SCALE GENOMIC DNA]</scope>
    <source>
        <strain evidence="4 5">DSM 12652</strain>
    </source>
</reference>
<gene>
    <name evidence="4" type="ORF">EDD33_0195</name>
</gene>
<dbReference type="PANTHER" id="PTHR30137">
    <property type="entry name" value="LUCIFERASE-LIKE MONOOXYGENASE"/>
    <property type="match status" value="1"/>
</dbReference>
<keyword evidence="5" id="KW-1185">Reference proteome</keyword>
<sequence length="343" mass="36999">MEVSLLDRSRTRVHVTDAAALRGSVDRAVHAERVGYTRFWVAEHHAVPGIASGSPAVLLAAVGARTSRIRIGAGGVMLPLHQPLVVAEQFLALEALHPGRVDLGLGRSVGFTEPVRRALRRDLDAVETFADDLVELRDHLGGRAEVTARPASERMVPMHVLATRRGVGLAAELGLPVVVGGPLLGTDELSRALDRYRRDFQPYDASSPHVTISLDVLVADDDESARRLALPEAWAMARSRQTGEFPPLEPVEEIEAAPRSAQVDRRVESWLGSAVTGAPATVRRRLEQLVASTGADEVMSSASTYDREALFASDAMLLDLVAEPPDQTVVPRPTPQDRATSLP</sequence>
<dbReference type="GO" id="GO:0005829">
    <property type="term" value="C:cytosol"/>
    <property type="evidence" value="ECO:0007669"/>
    <property type="project" value="TreeGrafter"/>
</dbReference>
<evidence type="ECO:0000259" key="3">
    <source>
        <dbReference type="Pfam" id="PF00296"/>
    </source>
</evidence>
<dbReference type="EMBL" id="RKHO01000001">
    <property type="protein sequence ID" value="ROR89374.1"/>
    <property type="molecule type" value="Genomic_DNA"/>
</dbReference>
<dbReference type="GO" id="GO:0016705">
    <property type="term" value="F:oxidoreductase activity, acting on paired donors, with incorporation or reduction of molecular oxygen"/>
    <property type="evidence" value="ECO:0007669"/>
    <property type="project" value="InterPro"/>
</dbReference>
<evidence type="ECO:0000313" key="4">
    <source>
        <dbReference type="EMBL" id="ROR89374.1"/>
    </source>
</evidence>
<proteinExistence type="predicted"/>
<dbReference type="OrthoDB" id="9780518at2"/>
<protein>
    <submittedName>
        <fullName evidence="4">Luciferase family oxidoreductase group 1</fullName>
    </submittedName>
</protein>
<comment type="caution">
    <text evidence="4">The sequence shown here is derived from an EMBL/GenBank/DDBJ whole genome shotgun (WGS) entry which is preliminary data.</text>
</comment>
<dbReference type="InterPro" id="IPR050766">
    <property type="entry name" value="Bact_Lucif_Oxidored"/>
</dbReference>
<name>A0A3N2CPX0_9ACTN</name>
<accession>A0A3N2CPX0</accession>
<dbReference type="SUPFAM" id="SSF51679">
    <property type="entry name" value="Bacterial luciferase-like"/>
    <property type="match status" value="1"/>
</dbReference>
<dbReference type="Proteomes" id="UP000281738">
    <property type="component" value="Unassembled WGS sequence"/>
</dbReference>
<dbReference type="Gene3D" id="3.20.20.30">
    <property type="entry name" value="Luciferase-like domain"/>
    <property type="match status" value="1"/>
</dbReference>
<dbReference type="InterPro" id="IPR019949">
    <property type="entry name" value="CmoO-like"/>
</dbReference>
<dbReference type="Pfam" id="PF00296">
    <property type="entry name" value="Bac_luciferase"/>
    <property type="match status" value="1"/>
</dbReference>
<dbReference type="AlphaFoldDB" id="A0A3N2CPX0"/>
<organism evidence="4 5">
    <name type="scientific">Nocardioides aurantiacus</name>
    <dbReference type="NCBI Taxonomy" id="86796"/>
    <lineage>
        <taxon>Bacteria</taxon>
        <taxon>Bacillati</taxon>
        <taxon>Actinomycetota</taxon>
        <taxon>Actinomycetes</taxon>
        <taxon>Propionibacteriales</taxon>
        <taxon>Nocardioidaceae</taxon>
        <taxon>Nocardioides</taxon>
    </lineage>
</organism>
<dbReference type="NCBIfam" id="TIGR03558">
    <property type="entry name" value="oxido_grp_1"/>
    <property type="match status" value="1"/>
</dbReference>
<dbReference type="InterPro" id="IPR036661">
    <property type="entry name" value="Luciferase-like_sf"/>
</dbReference>
<feature type="domain" description="Luciferase-like" evidence="3">
    <location>
        <begin position="1"/>
        <end position="296"/>
    </location>
</feature>
<feature type="region of interest" description="Disordered" evidence="2">
    <location>
        <begin position="323"/>
        <end position="343"/>
    </location>
</feature>
<evidence type="ECO:0000256" key="1">
    <source>
        <dbReference type="ARBA" id="ARBA00007789"/>
    </source>
</evidence>
<evidence type="ECO:0000256" key="2">
    <source>
        <dbReference type="SAM" id="MobiDB-lite"/>
    </source>
</evidence>
<evidence type="ECO:0000313" key="5">
    <source>
        <dbReference type="Proteomes" id="UP000281738"/>
    </source>
</evidence>
<comment type="similarity">
    <text evidence="1">To bacterial alkanal monooxygenase alpha and beta chains.</text>
</comment>
<dbReference type="RefSeq" id="WP_123388743.1">
    <property type="nucleotide sequence ID" value="NZ_RKHO01000001.1"/>
</dbReference>
<dbReference type="PANTHER" id="PTHR30137:SF6">
    <property type="entry name" value="LUCIFERASE-LIKE MONOOXYGENASE"/>
    <property type="match status" value="1"/>
</dbReference>